<reference evidence="4 5" key="1">
    <citation type="journal article" date="2014" name="Nat. Commun.">
        <title>Klebsormidium flaccidum genome reveals primary factors for plant terrestrial adaptation.</title>
        <authorList>
            <person name="Hori K."/>
            <person name="Maruyama F."/>
            <person name="Fujisawa T."/>
            <person name="Togashi T."/>
            <person name="Yamamoto N."/>
            <person name="Seo M."/>
            <person name="Sato S."/>
            <person name="Yamada T."/>
            <person name="Mori H."/>
            <person name="Tajima N."/>
            <person name="Moriyama T."/>
            <person name="Ikeuchi M."/>
            <person name="Watanabe M."/>
            <person name="Wada H."/>
            <person name="Kobayashi K."/>
            <person name="Saito M."/>
            <person name="Masuda T."/>
            <person name="Sasaki-Sekimoto Y."/>
            <person name="Mashiguchi K."/>
            <person name="Awai K."/>
            <person name="Shimojima M."/>
            <person name="Masuda S."/>
            <person name="Iwai M."/>
            <person name="Nobusawa T."/>
            <person name="Narise T."/>
            <person name="Kondo S."/>
            <person name="Saito H."/>
            <person name="Sato R."/>
            <person name="Murakawa M."/>
            <person name="Ihara Y."/>
            <person name="Oshima-Yamada Y."/>
            <person name="Ohtaka K."/>
            <person name="Satoh M."/>
            <person name="Sonobe K."/>
            <person name="Ishii M."/>
            <person name="Ohtani R."/>
            <person name="Kanamori-Sato M."/>
            <person name="Honoki R."/>
            <person name="Miyazaki D."/>
            <person name="Mochizuki H."/>
            <person name="Umetsu J."/>
            <person name="Higashi K."/>
            <person name="Shibata D."/>
            <person name="Kamiya Y."/>
            <person name="Sato N."/>
            <person name="Nakamura Y."/>
            <person name="Tabata S."/>
            <person name="Ida S."/>
            <person name="Kurokawa K."/>
            <person name="Ohta H."/>
        </authorList>
    </citation>
    <scope>NUCLEOTIDE SEQUENCE [LARGE SCALE GENOMIC DNA]</scope>
    <source>
        <strain evidence="4 5">NIES-2285</strain>
    </source>
</reference>
<keyword evidence="5" id="KW-1185">Reference proteome</keyword>
<proteinExistence type="inferred from homology"/>
<feature type="region of interest" description="Disordered" evidence="3">
    <location>
        <begin position="277"/>
        <end position="357"/>
    </location>
</feature>
<dbReference type="InterPro" id="IPR013919">
    <property type="entry name" value="Pex16"/>
</dbReference>
<dbReference type="GO" id="GO:0005778">
    <property type="term" value="C:peroxisomal membrane"/>
    <property type="evidence" value="ECO:0000318"/>
    <property type="project" value="GO_Central"/>
</dbReference>
<feature type="compositionally biased region" description="Polar residues" evidence="3">
    <location>
        <begin position="326"/>
        <end position="336"/>
    </location>
</feature>
<gene>
    <name evidence="4" type="ORF">KFL_001500180</name>
</gene>
<evidence type="ECO:0000256" key="2">
    <source>
        <dbReference type="RuleBase" id="RU365003"/>
    </source>
</evidence>
<keyword evidence="2" id="KW-0576">Peroxisome</keyword>
<dbReference type="EMBL" id="DF237099">
    <property type="protein sequence ID" value="GAQ83488.1"/>
    <property type="molecule type" value="Genomic_DNA"/>
</dbReference>
<dbReference type="AlphaFoldDB" id="A0A1Y1I5V1"/>
<dbReference type="STRING" id="105231.A0A1Y1I5V1"/>
<feature type="compositionally biased region" description="Polar residues" evidence="3">
    <location>
        <begin position="305"/>
        <end position="317"/>
    </location>
</feature>
<name>A0A1Y1I5V1_KLENI</name>
<keyword evidence="2" id="KW-0962">Peroxisome biogenesis</keyword>
<evidence type="ECO:0000313" key="4">
    <source>
        <dbReference type="EMBL" id="GAQ83488.1"/>
    </source>
</evidence>
<comment type="subcellular location">
    <subcellularLocation>
        <location evidence="2">Peroxisome membrane</location>
    </subcellularLocation>
</comment>
<evidence type="ECO:0000313" key="5">
    <source>
        <dbReference type="Proteomes" id="UP000054558"/>
    </source>
</evidence>
<organism evidence="4 5">
    <name type="scientific">Klebsormidium nitens</name>
    <name type="common">Green alga</name>
    <name type="synonym">Ulothrix nitens</name>
    <dbReference type="NCBI Taxonomy" id="105231"/>
    <lineage>
        <taxon>Eukaryota</taxon>
        <taxon>Viridiplantae</taxon>
        <taxon>Streptophyta</taxon>
        <taxon>Klebsormidiophyceae</taxon>
        <taxon>Klebsormidiales</taxon>
        <taxon>Klebsormidiaceae</taxon>
        <taxon>Klebsormidium</taxon>
    </lineage>
</organism>
<dbReference type="GO" id="GO:0007031">
    <property type="term" value="P:peroxisome organization"/>
    <property type="evidence" value="ECO:0000318"/>
    <property type="project" value="GO_Central"/>
</dbReference>
<dbReference type="PANTHER" id="PTHR13299:SF0">
    <property type="entry name" value="PEROXISOMAL MEMBRANE PROTEIN PEX16"/>
    <property type="match status" value="1"/>
</dbReference>
<dbReference type="Proteomes" id="UP000054558">
    <property type="component" value="Unassembled WGS sequence"/>
</dbReference>
<evidence type="ECO:0000256" key="1">
    <source>
        <dbReference type="ARBA" id="ARBA00009505"/>
    </source>
</evidence>
<dbReference type="OrthoDB" id="2021143at2759"/>
<feature type="compositionally biased region" description="Pro residues" evidence="3">
    <location>
        <begin position="108"/>
        <end position="119"/>
    </location>
</feature>
<accession>A0A1Y1I5V1</accession>
<dbReference type="Pfam" id="PF08610">
    <property type="entry name" value="Pex16"/>
    <property type="match status" value="1"/>
</dbReference>
<dbReference type="OMA" id="PTWQSTY"/>
<dbReference type="PANTHER" id="PTHR13299">
    <property type="entry name" value="PEROXISOMAL MEMBRANE PROTEIN PEX16"/>
    <property type="match status" value="1"/>
</dbReference>
<evidence type="ECO:0000256" key="3">
    <source>
        <dbReference type="SAM" id="MobiDB-lite"/>
    </source>
</evidence>
<protein>
    <recommendedName>
        <fullName evidence="2">Peroxisomal membrane protein PEX16</fullName>
    </recommendedName>
</protein>
<sequence>MTSLWEAYKTFVRQNHQWLTSVESAAQGLTWVLPERFASSELAVEGVSSLLGIFQLLNEHIVQAYPASHIPNAPRVPLPPPPSHGAFPDRGPIGGFHGHPQPWRGGRGPPPPGLHGPPPVTDAIPRHVAAHKSLPWPVLLAIVGQLEVLAETAAQEYRGPEKKWGIVALVEGLKVILRLLLLRQSGGRMLIDGGEEPNESAEAVANTAVAAAEATENDRPVLDASDAIVQAGPMGPSPYADEFAAPSKPRDKGGMALHAFAKFRERNLVARAPQLDSAAAAHGKHREPDLEMGHRQPPWWAEDGASSSPEALSTLSVHSRDDPSVGPSSQPSSKQGLSGKVPFQTDGASTSERENSSGGAFLNRYVINTDVRGRGKLQRYDTPRPEDLELPPPSRLLATVMSESIDVESIDPRTLAAQNNETLLSAGSLKPEMSAAERAARTCLTAGEVLYAMRPLVYVLAMRKWGARKWKPWLLSLGVDAASMALIAAGDEVLKRDARGKGKEGEGGLTEQERSEMARRRVLLLLYLMRSPVFEMVTKPPAEAVGRVLWPVPLLGALTSKALEIFEGVQGYYFYTAAS</sequence>
<comment type="similarity">
    <text evidence="1 2">Belongs to the peroxin-16 family.</text>
</comment>
<feature type="region of interest" description="Disordered" evidence="3">
    <location>
        <begin position="91"/>
        <end position="119"/>
    </location>
</feature>